<reference evidence="1 2" key="1">
    <citation type="journal article" date="2018" name="Front. Plant Sci.">
        <title>Red Clover (Trifolium pratense) and Zigzag Clover (T. medium) - A Picture of Genomic Similarities and Differences.</title>
        <authorList>
            <person name="Dluhosova J."/>
            <person name="Istvanek J."/>
            <person name="Nedelnik J."/>
            <person name="Repkova J."/>
        </authorList>
    </citation>
    <scope>NUCLEOTIDE SEQUENCE [LARGE SCALE GENOMIC DNA]</scope>
    <source>
        <strain evidence="2">cv. 10/8</strain>
        <tissue evidence="1">Leaf</tissue>
    </source>
</reference>
<accession>A0A392V2U9</accession>
<evidence type="ECO:0000313" key="2">
    <source>
        <dbReference type="Proteomes" id="UP000265520"/>
    </source>
</evidence>
<dbReference type="EMBL" id="LXQA011048567">
    <property type="protein sequence ID" value="MCI82644.1"/>
    <property type="molecule type" value="Genomic_DNA"/>
</dbReference>
<protein>
    <submittedName>
        <fullName evidence="1">Uncharacterized protein</fullName>
    </submittedName>
</protein>
<comment type="caution">
    <text evidence="1">The sequence shown here is derived from an EMBL/GenBank/DDBJ whole genome shotgun (WGS) entry which is preliminary data.</text>
</comment>
<dbReference type="AlphaFoldDB" id="A0A392V2U9"/>
<evidence type="ECO:0000313" key="1">
    <source>
        <dbReference type="EMBL" id="MCI82644.1"/>
    </source>
</evidence>
<dbReference type="Proteomes" id="UP000265520">
    <property type="component" value="Unassembled WGS sequence"/>
</dbReference>
<feature type="non-terminal residue" evidence="1">
    <location>
        <position position="18"/>
    </location>
</feature>
<name>A0A392V2U9_9FABA</name>
<proteinExistence type="predicted"/>
<sequence>MAASSRRLRYQSLVVGPV</sequence>
<organism evidence="1 2">
    <name type="scientific">Trifolium medium</name>
    <dbReference type="NCBI Taxonomy" id="97028"/>
    <lineage>
        <taxon>Eukaryota</taxon>
        <taxon>Viridiplantae</taxon>
        <taxon>Streptophyta</taxon>
        <taxon>Embryophyta</taxon>
        <taxon>Tracheophyta</taxon>
        <taxon>Spermatophyta</taxon>
        <taxon>Magnoliopsida</taxon>
        <taxon>eudicotyledons</taxon>
        <taxon>Gunneridae</taxon>
        <taxon>Pentapetalae</taxon>
        <taxon>rosids</taxon>
        <taxon>fabids</taxon>
        <taxon>Fabales</taxon>
        <taxon>Fabaceae</taxon>
        <taxon>Papilionoideae</taxon>
        <taxon>50 kb inversion clade</taxon>
        <taxon>NPAAA clade</taxon>
        <taxon>Hologalegina</taxon>
        <taxon>IRL clade</taxon>
        <taxon>Trifolieae</taxon>
        <taxon>Trifolium</taxon>
    </lineage>
</organism>
<keyword evidence="2" id="KW-1185">Reference proteome</keyword>